<dbReference type="GO" id="GO:0004617">
    <property type="term" value="F:phosphoglycerate dehydrogenase activity"/>
    <property type="evidence" value="ECO:0007669"/>
    <property type="project" value="UniProtKB-EC"/>
</dbReference>
<proteinExistence type="inferred from homology"/>
<dbReference type="InterPro" id="IPR050223">
    <property type="entry name" value="D-isomer_2-hydroxyacid_DH"/>
</dbReference>
<dbReference type="PROSITE" id="PS00671">
    <property type="entry name" value="D_2_HYDROXYACID_DH_3"/>
    <property type="match status" value="1"/>
</dbReference>
<gene>
    <name evidence="7" type="ORF">AVDCRST_MAG29-1941</name>
</gene>
<dbReference type="FunFam" id="3.40.50.720:FF:000593">
    <property type="entry name" value="Dihydrofolate reductase"/>
    <property type="match status" value="1"/>
</dbReference>
<dbReference type="EMBL" id="CADCUG010000118">
    <property type="protein sequence ID" value="CAA9346671.1"/>
    <property type="molecule type" value="Genomic_DNA"/>
</dbReference>
<dbReference type="SUPFAM" id="SSF51735">
    <property type="entry name" value="NAD(P)-binding Rossmann-fold domains"/>
    <property type="match status" value="1"/>
</dbReference>
<name>A0A6J4M034_9ACTN</name>
<accession>A0A6J4M034</accession>
<feature type="domain" description="D-isomer specific 2-hydroxyacid dehydrogenase catalytic" evidence="5">
    <location>
        <begin position="29"/>
        <end position="296"/>
    </location>
</feature>
<dbReference type="InterPro" id="IPR029753">
    <property type="entry name" value="D-isomer_DH_CS"/>
</dbReference>
<protein>
    <submittedName>
        <fullName evidence="7">D-3-phosphoglycerate dehydrogenase</fullName>
        <ecNumber evidence="7">1.1.1.95</ecNumber>
    </submittedName>
</protein>
<dbReference type="PANTHER" id="PTHR10996">
    <property type="entry name" value="2-HYDROXYACID DEHYDROGENASE-RELATED"/>
    <property type="match status" value="1"/>
</dbReference>
<comment type="similarity">
    <text evidence="1 4">Belongs to the D-isomer specific 2-hydroxyacid dehydrogenase family.</text>
</comment>
<dbReference type="Pfam" id="PF02826">
    <property type="entry name" value="2-Hacid_dh_C"/>
    <property type="match status" value="1"/>
</dbReference>
<feature type="domain" description="D-isomer specific 2-hydroxyacid dehydrogenase NAD-binding" evidence="6">
    <location>
        <begin position="98"/>
        <end position="265"/>
    </location>
</feature>
<dbReference type="GO" id="GO:0016618">
    <property type="term" value="F:hydroxypyruvate reductase [NAD(P)H] activity"/>
    <property type="evidence" value="ECO:0007669"/>
    <property type="project" value="TreeGrafter"/>
</dbReference>
<keyword evidence="2 4" id="KW-0560">Oxidoreductase</keyword>
<evidence type="ECO:0000259" key="5">
    <source>
        <dbReference type="Pfam" id="PF00389"/>
    </source>
</evidence>
<keyword evidence="3" id="KW-0520">NAD</keyword>
<dbReference type="InterPro" id="IPR006140">
    <property type="entry name" value="D-isomer_DH_NAD-bd"/>
</dbReference>
<dbReference type="Pfam" id="PF00389">
    <property type="entry name" value="2-Hacid_dh"/>
    <property type="match status" value="1"/>
</dbReference>
<evidence type="ECO:0000259" key="6">
    <source>
        <dbReference type="Pfam" id="PF02826"/>
    </source>
</evidence>
<dbReference type="GO" id="GO:0051287">
    <property type="term" value="F:NAD binding"/>
    <property type="evidence" value="ECO:0007669"/>
    <property type="project" value="InterPro"/>
</dbReference>
<dbReference type="GO" id="GO:0005829">
    <property type="term" value="C:cytosol"/>
    <property type="evidence" value="ECO:0007669"/>
    <property type="project" value="TreeGrafter"/>
</dbReference>
<dbReference type="EC" id="1.1.1.95" evidence="7"/>
<dbReference type="SUPFAM" id="SSF52283">
    <property type="entry name" value="Formate/glycerate dehydrogenase catalytic domain-like"/>
    <property type="match status" value="1"/>
</dbReference>
<dbReference type="CDD" id="cd12166">
    <property type="entry name" value="2-Hacid_dh_7"/>
    <property type="match status" value="1"/>
</dbReference>
<dbReference type="AlphaFoldDB" id="A0A6J4M034"/>
<sequence length="301" mass="31577">MSLVWVPFDPADLEFPAGLVVREVHDADAAEGIEDVEVFVPAYDLAPDLSEVLPRMTSLRLLQMQTAGTEHVEPHVPPGVRLANARGVHDASTAELAVALILASLRGVPDFVRAQARGQWSHGSRPALADRRVVVIGAGSIAGALSRRLEPFECEVTLVGRSARTGVRAIADLPALLPTADVVVVLVPLSAQTAQLVDAEVLGAMPDGALLVNIARGGVVDTDALLAETASGRLLAALDVTDPEPLPPEHPLWTMPGVLISPHVGGATTAMAPRVRRLVSDQLRRYATGEPLANLVEPGGS</sequence>
<dbReference type="GO" id="GO:0030267">
    <property type="term" value="F:glyoxylate reductase (NADPH) activity"/>
    <property type="evidence" value="ECO:0007669"/>
    <property type="project" value="TreeGrafter"/>
</dbReference>
<organism evidence="7">
    <name type="scientific">uncultured Nocardioidaceae bacterium</name>
    <dbReference type="NCBI Taxonomy" id="253824"/>
    <lineage>
        <taxon>Bacteria</taxon>
        <taxon>Bacillati</taxon>
        <taxon>Actinomycetota</taxon>
        <taxon>Actinomycetes</taxon>
        <taxon>Propionibacteriales</taxon>
        <taxon>Nocardioidaceae</taxon>
        <taxon>environmental samples</taxon>
    </lineage>
</organism>
<evidence type="ECO:0000313" key="7">
    <source>
        <dbReference type="EMBL" id="CAA9346671.1"/>
    </source>
</evidence>
<evidence type="ECO:0000256" key="4">
    <source>
        <dbReference type="RuleBase" id="RU003719"/>
    </source>
</evidence>
<dbReference type="PANTHER" id="PTHR10996:SF178">
    <property type="entry name" value="2-HYDROXYACID DEHYDROGENASE YGL185C-RELATED"/>
    <property type="match status" value="1"/>
</dbReference>
<evidence type="ECO:0000256" key="1">
    <source>
        <dbReference type="ARBA" id="ARBA00005854"/>
    </source>
</evidence>
<reference evidence="7" key="1">
    <citation type="submission" date="2020-02" db="EMBL/GenBank/DDBJ databases">
        <authorList>
            <person name="Meier V. D."/>
        </authorList>
    </citation>
    <scope>NUCLEOTIDE SEQUENCE</scope>
    <source>
        <strain evidence="7">AVDCRST_MAG29</strain>
    </source>
</reference>
<evidence type="ECO:0000256" key="3">
    <source>
        <dbReference type="ARBA" id="ARBA00023027"/>
    </source>
</evidence>
<dbReference type="InterPro" id="IPR006139">
    <property type="entry name" value="D-isomer_2_OHA_DH_cat_dom"/>
</dbReference>
<dbReference type="InterPro" id="IPR036291">
    <property type="entry name" value="NAD(P)-bd_dom_sf"/>
</dbReference>
<dbReference type="Gene3D" id="3.40.50.720">
    <property type="entry name" value="NAD(P)-binding Rossmann-like Domain"/>
    <property type="match status" value="2"/>
</dbReference>
<evidence type="ECO:0000256" key="2">
    <source>
        <dbReference type="ARBA" id="ARBA00023002"/>
    </source>
</evidence>